<organism evidence="1 2">
    <name type="scientific">Paramecium sonneborni</name>
    <dbReference type="NCBI Taxonomy" id="65129"/>
    <lineage>
        <taxon>Eukaryota</taxon>
        <taxon>Sar</taxon>
        <taxon>Alveolata</taxon>
        <taxon>Ciliophora</taxon>
        <taxon>Intramacronucleata</taxon>
        <taxon>Oligohymenophorea</taxon>
        <taxon>Peniculida</taxon>
        <taxon>Parameciidae</taxon>
        <taxon>Paramecium</taxon>
    </lineage>
</organism>
<protein>
    <submittedName>
        <fullName evidence="1">Uncharacterized protein</fullName>
    </submittedName>
</protein>
<dbReference type="Proteomes" id="UP000692954">
    <property type="component" value="Unassembled WGS sequence"/>
</dbReference>
<reference evidence="1" key="1">
    <citation type="submission" date="2021-01" db="EMBL/GenBank/DDBJ databases">
        <authorList>
            <consortium name="Genoscope - CEA"/>
            <person name="William W."/>
        </authorList>
    </citation>
    <scope>NUCLEOTIDE SEQUENCE</scope>
</reference>
<proteinExistence type="predicted"/>
<name>A0A8S1R9F5_9CILI</name>
<sequence>MFQSKKKSIFLFYSEFSYLLQKQHQLIRLKFQTYDNFQMKFINIMKINKEKQCQRCAIVDKV</sequence>
<evidence type="ECO:0000313" key="2">
    <source>
        <dbReference type="Proteomes" id="UP000692954"/>
    </source>
</evidence>
<dbReference type="AlphaFoldDB" id="A0A8S1R9F5"/>
<evidence type="ECO:0000313" key="1">
    <source>
        <dbReference type="EMBL" id="CAD8124966.1"/>
    </source>
</evidence>
<gene>
    <name evidence="1" type="ORF">PSON_ATCC_30995.1.T1550044</name>
</gene>
<keyword evidence="2" id="KW-1185">Reference proteome</keyword>
<dbReference type="OrthoDB" id="297954at2759"/>
<dbReference type="EMBL" id="CAJJDN010000155">
    <property type="protein sequence ID" value="CAD8124966.1"/>
    <property type="molecule type" value="Genomic_DNA"/>
</dbReference>
<comment type="caution">
    <text evidence="1">The sequence shown here is derived from an EMBL/GenBank/DDBJ whole genome shotgun (WGS) entry which is preliminary data.</text>
</comment>
<accession>A0A8S1R9F5</accession>